<protein>
    <recommendedName>
        <fullName evidence="3">SMP-30/Gluconolactonase/LRE-like region domain-containing protein</fullName>
    </recommendedName>
</protein>
<dbReference type="SUPFAM" id="SSF63829">
    <property type="entry name" value="Calcium-dependent phosphotriesterase"/>
    <property type="match status" value="1"/>
</dbReference>
<name>A0ABD1ZKK0_9MARC</name>
<keyword evidence="2" id="KW-0732">Signal</keyword>
<comment type="caution">
    <text evidence="4">The sequence shown here is derived from an EMBL/GenBank/DDBJ whole genome shotgun (WGS) entry which is preliminary data.</text>
</comment>
<dbReference type="PANTHER" id="PTHR47572">
    <property type="entry name" value="LIPOPROTEIN-RELATED"/>
    <property type="match status" value="1"/>
</dbReference>
<dbReference type="InterPro" id="IPR051262">
    <property type="entry name" value="SMP-30/CGR1_Lactonase"/>
</dbReference>
<reference evidence="4 5" key="1">
    <citation type="submission" date="2024-09" db="EMBL/GenBank/DDBJ databases">
        <title>Chromosome-scale assembly of Riccia fluitans.</title>
        <authorList>
            <person name="Paukszto L."/>
            <person name="Sawicki J."/>
            <person name="Karawczyk K."/>
            <person name="Piernik-Szablinska J."/>
            <person name="Szczecinska M."/>
            <person name="Mazdziarz M."/>
        </authorList>
    </citation>
    <scope>NUCLEOTIDE SEQUENCE [LARGE SCALE GENOMIC DNA]</scope>
    <source>
        <strain evidence="4">Rf_01</strain>
        <tissue evidence="4">Aerial parts of the thallus</tissue>
    </source>
</reference>
<dbReference type="AlphaFoldDB" id="A0ABD1ZKK0"/>
<evidence type="ECO:0000259" key="3">
    <source>
        <dbReference type="Pfam" id="PF08450"/>
    </source>
</evidence>
<evidence type="ECO:0000313" key="4">
    <source>
        <dbReference type="EMBL" id="KAL2650599.1"/>
    </source>
</evidence>
<evidence type="ECO:0000256" key="2">
    <source>
        <dbReference type="SAM" id="SignalP"/>
    </source>
</evidence>
<accession>A0ABD1ZKK0</accession>
<dbReference type="EMBL" id="JBHFFA010000001">
    <property type="protein sequence ID" value="KAL2650599.1"/>
    <property type="molecule type" value="Genomic_DNA"/>
</dbReference>
<gene>
    <name evidence="4" type="ORF">R1flu_018727</name>
</gene>
<evidence type="ECO:0000313" key="5">
    <source>
        <dbReference type="Proteomes" id="UP001605036"/>
    </source>
</evidence>
<sequence>MPNLRNVLLLLTVTWQNLVAASETPSCGVAMARSFLTLDNTLFGPRIEAASVSDQSSDIEQKVFFGDPNSTFNGMRFLPSLGESVRALAADPTKGQVLQIDKCAPDGKSTSQVFCKDAEMVEPNDLAVAYLAGRVYLSGQNYDADTEVGDGDLWMCQAPASFLDTAGSAIKEPVKAIRLGVFGRTNGIEVSPDEKTLYLSEAFNSNGSVVSNKIWKFEIDPATGLVSNKALFVDFQVLDGTGDVDVDGMRVDVDGNLFVTRNGAGQVLKFSSEGEVLLRINLEGIVEATNLEFGGPVGKSLIVLGKCDDGSPWSEGKGCANIWEGNPSPGHAFHVLKYITAY</sequence>
<evidence type="ECO:0000256" key="1">
    <source>
        <dbReference type="ARBA" id="ARBA00022801"/>
    </source>
</evidence>
<feature type="domain" description="SMP-30/Gluconolactonase/LRE-like region" evidence="3">
    <location>
        <begin position="114"/>
        <end position="303"/>
    </location>
</feature>
<keyword evidence="1" id="KW-0378">Hydrolase</keyword>
<keyword evidence="5" id="KW-1185">Reference proteome</keyword>
<dbReference type="Proteomes" id="UP001605036">
    <property type="component" value="Unassembled WGS sequence"/>
</dbReference>
<dbReference type="PANTHER" id="PTHR47572:SF4">
    <property type="entry name" value="LACTONASE DRP35"/>
    <property type="match status" value="1"/>
</dbReference>
<organism evidence="4 5">
    <name type="scientific">Riccia fluitans</name>
    <dbReference type="NCBI Taxonomy" id="41844"/>
    <lineage>
        <taxon>Eukaryota</taxon>
        <taxon>Viridiplantae</taxon>
        <taxon>Streptophyta</taxon>
        <taxon>Embryophyta</taxon>
        <taxon>Marchantiophyta</taxon>
        <taxon>Marchantiopsida</taxon>
        <taxon>Marchantiidae</taxon>
        <taxon>Marchantiales</taxon>
        <taxon>Ricciaceae</taxon>
        <taxon>Riccia</taxon>
    </lineage>
</organism>
<dbReference type="Gene3D" id="2.120.10.30">
    <property type="entry name" value="TolB, C-terminal domain"/>
    <property type="match status" value="1"/>
</dbReference>
<dbReference type="GO" id="GO:0016787">
    <property type="term" value="F:hydrolase activity"/>
    <property type="evidence" value="ECO:0007669"/>
    <property type="project" value="UniProtKB-KW"/>
</dbReference>
<proteinExistence type="predicted"/>
<feature type="signal peptide" evidence="2">
    <location>
        <begin position="1"/>
        <end position="21"/>
    </location>
</feature>
<feature type="chain" id="PRO_5044844776" description="SMP-30/Gluconolactonase/LRE-like region domain-containing protein" evidence="2">
    <location>
        <begin position="22"/>
        <end position="342"/>
    </location>
</feature>
<dbReference type="InterPro" id="IPR013658">
    <property type="entry name" value="SGL"/>
</dbReference>
<dbReference type="InterPro" id="IPR011042">
    <property type="entry name" value="6-blade_b-propeller_TolB-like"/>
</dbReference>
<dbReference type="Pfam" id="PF08450">
    <property type="entry name" value="SGL"/>
    <property type="match status" value="1"/>
</dbReference>